<organism evidence="2 3">
    <name type="scientific">Capnocytophaga cynodegmi</name>
    <dbReference type="NCBI Taxonomy" id="28189"/>
    <lineage>
        <taxon>Bacteria</taxon>
        <taxon>Pseudomonadati</taxon>
        <taxon>Bacteroidota</taxon>
        <taxon>Flavobacteriia</taxon>
        <taxon>Flavobacteriales</taxon>
        <taxon>Flavobacteriaceae</taxon>
        <taxon>Capnocytophaga</taxon>
    </lineage>
</organism>
<feature type="transmembrane region" description="Helical" evidence="1">
    <location>
        <begin position="20"/>
        <end position="39"/>
    </location>
</feature>
<reference evidence="3" key="1">
    <citation type="submission" date="2015-01" db="EMBL/GenBank/DDBJ databases">
        <authorList>
            <person name="MANFREDI Pablo"/>
        </authorList>
    </citation>
    <scope>NUCLEOTIDE SEQUENCE [LARGE SCALE GENOMIC DNA]</scope>
    <source>
        <strain evidence="3">Ccyn2B</strain>
    </source>
</reference>
<name>A0A0B7HBG0_9FLAO</name>
<keyword evidence="3" id="KW-1185">Reference proteome</keyword>
<evidence type="ECO:0000313" key="3">
    <source>
        <dbReference type="Proteomes" id="UP000038055"/>
    </source>
</evidence>
<accession>A0A0B7HBG0</accession>
<keyword evidence="1" id="KW-1133">Transmembrane helix</keyword>
<protein>
    <submittedName>
        <fullName evidence="2">Uncharacterized protein</fullName>
    </submittedName>
</protein>
<evidence type="ECO:0000313" key="2">
    <source>
        <dbReference type="EMBL" id="CEN35894.1"/>
    </source>
</evidence>
<gene>
    <name evidence="2" type="ORF">CCYN2B_290043</name>
</gene>
<keyword evidence="1" id="KW-0472">Membrane</keyword>
<keyword evidence="1" id="KW-0812">Transmembrane</keyword>
<dbReference type="Proteomes" id="UP000038055">
    <property type="component" value="Unassembled WGS sequence"/>
</dbReference>
<proteinExistence type="predicted"/>
<dbReference type="AlphaFoldDB" id="A0A0B7HBG0"/>
<evidence type="ECO:0000256" key="1">
    <source>
        <dbReference type="SAM" id="Phobius"/>
    </source>
</evidence>
<dbReference type="EMBL" id="CDOD01000022">
    <property type="protein sequence ID" value="CEN35894.1"/>
    <property type="molecule type" value="Genomic_DNA"/>
</dbReference>
<sequence>MKIIISPIIPQKQEKKPKNIALLENLLFIITINIILHRLQ</sequence>